<keyword evidence="2" id="KW-1185">Reference proteome</keyword>
<name>A0ABD0KTE3_9CAEN</name>
<comment type="caution">
    <text evidence="1">The sequence shown here is derived from an EMBL/GenBank/DDBJ whole genome shotgun (WGS) entry which is preliminary data.</text>
</comment>
<proteinExistence type="predicted"/>
<dbReference type="Proteomes" id="UP001519460">
    <property type="component" value="Unassembled WGS sequence"/>
</dbReference>
<dbReference type="EMBL" id="JACVVK020000126">
    <property type="protein sequence ID" value="KAK7490440.1"/>
    <property type="molecule type" value="Genomic_DNA"/>
</dbReference>
<accession>A0ABD0KTE3</accession>
<dbReference type="AlphaFoldDB" id="A0ABD0KTE3"/>
<reference evidence="1 2" key="1">
    <citation type="journal article" date="2023" name="Sci. Data">
        <title>Genome assembly of the Korean intertidal mud-creeper Batillaria attramentaria.</title>
        <authorList>
            <person name="Patra A.K."/>
            <person name="Ho P.T."/>
            <person name="Jun S."/>
            <person name="Lee S.J."/>
            <person name="Kim Y."/>
            <person name="Won Y.J."/>
        </authorList>
    </citation>
    <scope>NUCLEOTIDE SEQUENCE [LARGE SCALE GENOMIC DNA]</scope>
    <source>
        <strain evidence="1">Wonlab-2016</strain>
    </source>
</reference>
<evidence type="ECO:0000313" key="2">
    <source>
        <dbReference type="Proteomes" id="UP001519460"/>
    </source>
</evidence>
<sequence>MMKDEVKSARDPAVGEEVNVFSKENVAMPVYFMAGLRSATEKPLASVRNRNFGLREAKDLSMELRDRVNMHETLGAAVTDMEDYLHRDAHVFARAAIQVTMIPFIHLFSGKMSHRHI</sequence>
<evidence type="ECO:0000313" key="1">
    <source>
        <dbReference type="EMBL" id="KAK7490440.1"/>
    </source>
</evidence>
<protein>
    <submittedName>
        <fullName evidence="1">Uncharacterized protein</fullName>
    </submittedName>
</protein>
<gene>
    <name evidence="1" type="ORF">BaRGS_00018226</name>
</gene>
<organism evidence="1 2">
    <name type="scientific">Batillaria attramentaria</name>
    <dbReference type="NCBI Taxonomy" id="370345"/>
    <lineage>
        <taxon>Eukaryota</taxon>
        <taxon>Metazoa</taxon>
        <taxon>Spiralia</taxon>
        <taxon>Lophotrochozoa</taxon>
        <taxon>Mollusca</taxon>
        <taxon>Gastropoda</taxon>
        <taxon>Caenogastropoda</taxon>
        <taxon>Sorbeoconcha</taxon>
        <taxon>Cerithioidea</taxon>
        <taxon>Batillariidae</taxon>
        <taxon>Batillaria</taxon>
    </lineage>
</organism>